<dbReference type="EMBL" id="AP019514">
    <property type="protein sequence ID" value="BBI64924.1"/>
    <property type="molecule type" value="Genomic_DNA"/>
</dbReference>
<dbReference type="GO" id="GO:0020037">
    <property type="term" value="F:heme binding"/>
    <property type="evidence" value="ECO:0007669"/>
    <property type="project" value="InterPro"/>
</dbReference>
<protein>
    <submittedName>
        <fullName evidence="1">Uncharacterized protein</fullName>
    </submittedName>
</protein>
<evidence type="ECO:0000313" key="2">
    <source>
        <dbReference type="Proteomes" id="UP000320231"/>
    </source>
</evidence>
<organism evidence="1 2">
    <name type="scientific">Vreelandella sulfidaeris</name>
    <dbReference type="NCBI Taxonomy" id="115553"/>
    <lineage>
        <taxon>Bacteria</taxon>
        <taxon>Pseudomonadati</taxon>
        <taxon>Pseudomonadota</taxon>
        <taxon>Gammaproteobacteria</taxon>
        <taxon>Oceanospirillales</taxon>
        <taxon>Halomonadaceae</taxon>
        <taxon>Vreelandella</taxon>
    </lineage>
</organism>
<dbReference type="Proteomes" id="UP000320231">
    <property type="component" value="Chromosome"/>
</dbReference>
<proteinExistence type="predicted"/>
<name>A0A455UPR8_9GAMM</name>
<dbReference type="Gene3D" id="1.10.490.10">
    <property type="entry name" value="Globins"/>
    <property type="match status" value="1"/>
</dbReference>
<dbReference type="AlphaFoldDB" id="A0A455UPR8"/>
<dbReference type="KEGG" id="hsr:HSBAA_62300"/>
<sequence>MPRLILKKPGGVCMRHKDKDQLAAEWQALLERTPKPMRQAVETLVESQCHTFADRFYSVMMEDPHASLFLSND</sequence>
<reference evidence="1 2" key="1">
    <citation type="journal article" date="2019" name="Microbiol. Resour. Announc.">
        <title>Complete Genome Sequence of Halomonas sulfidaeris Strain Esulfide1 Isolated from a Metal Sulfide Rock at a Depth of 2,200 Meters, Obtained Using Nanopore Sequencing.</title>
        <authorList>
            <person name="Saito M."/>
            <person name="Nishigata A."/>
            <person name="Galipon J."/>
            <person name="Arakawa K."/>
        </authorList>
    </citation>
    <scope>NUCLEOTIDE SEQUENCE [LARGE SCALE GENOMIC DNA]</scope>
    <source>
        <strain evidence="1 2">ATCC BAA-803</strain>
    </source>
</reference>
<evidence type="ECO:0000313" key="1">
    <source>
        <dbReference type="EMBL" id="BBI64924.1"/>
    </source>
</evidence>
<dbReference type="GO" id="GO:0019825">
    <property type="term" value="F:oxygen binding"/>
    <property type="evidence" value="ECO:0007669"/>
    <property type="project" value="InterPro"/>
</dbReference>
<accession>A0A455UPR8</accession>
<dbReference type="InterPro" id="IPR012292">
    <property type="entry name" value="Globin/Proto"/>
</dbReference>
<gene>
    <name evidence="1" type="ORF">HSBAA_62300</name>
</gene>